<dbReference type="EMBL" id="LSCV01000002">
    <property type="protein sequence ID" value="KXB42402.1"/>
    <property type="molecule type" value="Genomic_DNA"/>
</dbReference>
<protein>
    <recommendedName>
        <fullName evidence="5">LysM domain-containing protein</fullName>
    </recommendedName>
</protein>
<proteinExistence type="predicted"/>
<dbReference type="Proteomes" id="UP000070080">
    <property type="component" value="Unassembled WGS sequence"/>
</dbReference>
<dbReference type="OrthoDB" id="1833714at2"/>
<gene>
    <name evidence="3" type="ORF">HMPREF1872_00073</name>
</gene>
<keyword evidence="2" id="KW-0472">Membrane</keyword>
<keyword evidence="2" id="KW-1133">Transmembrane helix</keyword>
<dbReference type="AlphaFoldDB" id="A0A133YGT6"/>
<evidence type="ECO:0000256" key="1">
    <source>
        <dbReference type="SAM" id="MobiDB-lite"/>
    </source>
</evidence>
<name>A0A133YGT6_9FIRM</name>
<keyword evidence="2" id="KW-0812">Transmembrane</keyword>
<reference evidence="4" key="1">
    <citation type="submission" date="2016-01" db="EMBL/GenBank/DDBJ databases">
        <authorList>
            <person name="Mitreva M."/>
            <person name="Pepin K.H."/>
            <person name="Mihindukulasuriya K.A."/>
            <person name="Fulton R."/>
            <person name="Fronick C."/>
            <person name="O'Laughlin M."/>
            <person name="Miner T."/>
            <person name="Herter B."/>
            <person name="Rosa B.A."/>
            <person name="Cordes M."/>
            <person name="Tomlinson C."/>
            <person name="Wollam A."/>
            <person name="Palsikar V.B."/>
            <person name="Mardis E.R."/>
            <person name="Wilson R.K."/>
        </authorList>
    </citation>
    <scope>NUCLEOTIDE SEQUENCE [LARGE SCALE GENOMIC DNA]</scope>
    <source>
        <strain evidence="4">KA00274</strain>
    </source>
</reference>
<accession>A0A133YGT6</accession>
<dbReference type="STRING" id="1497955.HMPREF1872_00073"/>
<feature type="region of interest" description="Disordered" evidence="1">
    <location>
        <begin position="387"/>
        <end position="406"/>
    </location>
</feature>
<evidence type="ECO:0000313" key="3">
    <source>
        <dbReference type="EMBL" id="KXB42402.1"/>
    </source>
</evidence>
<feature type="transmembrane region" description="Helical" evidence="2">
    <location>
        <begin position="319"/>
        <end position="340"/>
    </location>
</feature>
<sequence>MITRLATTVGAKYQNMAGAVDGFYLDGRFSGKREEKGADITLDREDVGAFFAIYASSYLNGDTEKYDKKKREILDKIHDDMKYSDKKIDEEINDLADCAVNVSGQMTLGDNGAKQPYFAGLIVKDAEIAAVTLGRGCVYLYRNDILYPLTEDEYPLKAVDTHGRKVPNLYVYSAGTAATIRYSNIARLQPDDCIMLCSREVMDTIGQESMLQLLYAAEDQADSVGMVGELMDEKAPGVPYQFMIGFVEDLLSNKEVKMPVKKQAAPTVYDEVETDLNNAKNNEAVNNKQYANSQVSMKPIDDFDEAYDDYEEGNGGKGLVIVASLFAVLLAVLAGFLIWVQFFNDGNFPAWIPFFGSSAADDEKESKPSDSIVNVTMEATTAVTTEATTAATTEPTVPPTTTVPGPTHPEKYQIKAGQALVQVISEVYRDYHLDADQQAAALQELIKANPEKITNNGNNYYAGDELVIPDIDSIVNNNGSAQPANTTKAN</sequence>
<organism evidence="3 4">
    <name type="scientific">Amygdalobacter nucleatus</name>
    <dbReference type="NCBI Taxonomy" id="3029274"/>
    <lineage>
        <taxon>Bacteria</taxon>
        <taxon>Bacillati</taxon>
        <taxon>Bacillota</taxon>
        <taxon>Clostridia</taxon>
        <taxon>Eubacteriales</taxon>
        <taxon>Oscillospiraceae</taxon>
        <taxon>Amygdalobacter</taxon>
    </lineage>
</organism>
<feature type="compositionally biased region" description="Low complexity" evidence="1">
    <location>
        <begin position="387"/>
        <end position="405"/>
    </location>
</feature>
<dbReference type="RefSeq" id="WP_066712285.1">
    <property type="nucleotide sequence ID" value="NZ_JARFNM010000001.1"/>
</dbReference>
<evidence type="ECO:0008006" key="5">
    <source>
        <dbReference type="Google" id="ProtNLM"/>
    </source>
</evidence>
<evidence type="ECO:0000256" key="2">
    <source>
        <dbReference type="SAM" id="Phobius"/>
    </source>
</evidence>
<keyword evidence="4" id="KW-1185">Reference proteome</keyword>
<comment type="caution">
    <text evidence="3">The sequence shown here is derived from an EMBL/GenBank/DDBJ whole genome shotgun (WGS) entry which is preliminary data.</text>
</comment>
<evidence type="ECO:0000313" key="4">
    <source>
        <dbReference type="Proteomes" id="UP000070080"/>
    </source>
</evidence>